<sequence length="1834" mass="205289">MRKQQSKHREAAVIAFDATSQTQMNRITEHSNWLVHSTGLPKTLPAIVVAYHSGSTQRAVTTAEAALFAHSHGYMFMEVPYKDTDAAMRSFRVLTRHLLYNRLAQQLPRKVDSEMAWFDQYQTKSTQTVKKQVEAILAADGERFSTLQIHLEGLKLKPLRLCHLQEMLNYILSRPTLPASFYFFVHKPKAIIQLQGGRFKIAREHYDTSSPDKSVVQTIQGANAVLDCIGRLRSRESLADATIDLSTYEYLNEAVLVRVLAELPADRALPNQLILPLHTANCRVEITPDNCSIRGLLPRQPALTRSIIKIFQFLTRHANFYEWLRSPITADHNFNFSLRSEYDDFDPWFFYHLSLLGSKILTTYAVSGVLPTSIGLRHDEAVARCRVDPDVSHKARFYGGNACQRFQPILDTFNYILDRLDLMKDNSALEPVAGEGLQLGRLELGILMNHFSSVKGPIPEDFSVSLYNPIGNVCFQDRFFFTDQQYFESTLIEVNTALTKRYFDEFLRSPVTPQSVYVLAPPTSVAWPLASVEPLLDHIVSSGTIPNKLSLTADGSDGLPVVIMMTGMQFMAEPADPPIAALLTEKTMKLQESIIARMHREREDERKAEASEAQKMKEAMAQLLTSSAAYHLAPIREAVQYSEKFARSPLMHHPPRPFSLPPGLAPTSVLEDRLSVAWRLTPAKRLEVVQAVATAAELATKAFTKAQESTKACDAYAQFIVTNTSAADVPTPEEVAKLSQILDNAEKATMVPELEDLRPELLARFSELKAFLDTKAYERFALAQRRLSVARDDSIALEAKRYESILSEARAYLAIISKVKDTLSQCRGIAHIENLLPKYYDLCRQTEFSRRNADAIRRKKAAEHDIRTLQRLLEPILPFAHLCPELEGILVYPAQFRILSIMGLESMLDLPESRNCRVFSDFPDVEAVGVGRNSVFLTSFRGKRLLAKSFTLDSDELDNNKHCLQEATILSRLSPSGIVPKLHYILFDVHPGPRSHNALHYRGRCLLVMEFIQDPFWDGTCSTRSVISRFGALFRALAKLHAAGFAHGDLKPENVRMRGSEAVLIDFETLDHEGTQMYNAPEEMGLPSRAGLTLARKQACDVCHAGYTVYALTLNRRALRTFNFSQLSSESTVMTSALLVNVFEVSPKFYRLLLHTVCANPLQRLSAAKAFSVHQLEAQRDSLSPTQIMRYHWTAKLRTPVKRVACNCGLPQQRADTLTGLLTVLSEQGSSEDHLFSFNGASMNSTLSDLYLLTEHAFVGNQPLFRAGTLVFAPGILDLELAELRPLLVGLGRVLQLMLLNDIAMPAHMASSAWFRALKGEGVDLEALMPELHWAMVSLAAAREACPLAGFVAVGLDEYRDEVRRRFAERMKVVREGMEKNLGDDTLAALRALSVDDLRAMLTEPSPRTVDDVLGLLTFDDRTADMQAVLRTALEDDETRHRFEHVFFSHGTPESRAHIVFGDHVHDRLYSTLTDVGDIAIHIPAGLAGVSLIRAIHRTARGIPLDLVQRIRRNALISSLDPTLNVPSVRQCPWCGRIISLPAAILYSTSETITQCACANSFCVRCLRSPGATASRHGRERCEIHPPQSYSGAKTSVPVLFAACYRMVLSAPYVLPPIESKLIESYPRCQNQEEPFPPRAPALHPTADLLAMLLDMPSLCHSSQTHVDAVVQALLCEETRGMSQEVLIGPLASEEAARRISPMCLSRPSFGWALSCGRLYFTGRLPPSITNTLMVNSKLVYGLQWIVPNSVTHFWCDYHFVTMAYEINHYTVCWSERFKRFKLPFSAVACDETGSIFQSVEGDCFRVIGKRRGRAKTRLVKEKNAAPIPLVAVR</sequence>
<dbReference type="GO" id="GO:0004674">
    <property type="term" value="F:protein serine/threonine kinase activity"/>
    <property type="evidence" value="ECO:0007669"/>
    <property type="project" value="TreeGrafter"/>
</dbReference>
<keyword evidence="3" id="KW-1185">Reference proteome</keyword>
<dbReference type="GO" id="GO:0003924">
    <property type="term" value="F:GTPase activity"/>
    <property type="evidence" value="ECO:0007669"/>
    <property type="project" value="InterPro"/>
</dbReference>
<dbReference type="PROSITE" id="PS51419">
    <property type="entry name" value="RAB"/>
    <property type="match status" value="1"/>
</dbReference>
<feature type="domain" description="Protein kinase" evidence="1">
    <location>
        <begin position="922"/>
        <end position="1177"/>
    </location>
</feature>
<dbReference type="PANTHER" id="PTHR44167">
    <property type="entry name" value="OVARIAN-SPECIFIC SERINE/THREONINE-PROTEIN KINASE LOK-RELATED"/>
    <property type="match status" value="1"/>
</dbReference>
<dbReference type="Proteomes" id="UP000717585">
    <property type="component" value="Unassembled WGS sequence"/>
</dbReference>
<comment type="caution">
    <text evidence="2">The sequence shown here is derived from an EMBL/GenBank/DDBJ whole genome shotgun (WGS) entry which is preliminary data.</text>
</comment>
<dbReference type="GO" id="GO:0005525">
    <property type="term" value="F:GTP binding"/>
    <property type="evidence" value="ECO:0007669"/>
    <property type="project" value="InterPro"/>
</dbReference>
<dbReference type="Gene3D" id="3.40.50.300">
    <property type="entry name" value="P-loop containing nucleotide triphosphate hydrolases"/>
    <property type="match status" value="1"/>
</dbReference>
<dbReference type="SMART" id="SM00220">
    <property type="entry name" value="S_TKc"/>
    <property type="match status" value="1"/>
</dbReference>
<dbReference type="EMBL" id="JAHDYR010000025">
    <property type="protein sequence ID" value="KAG9393454.1"/>
    <property type="molecule type" value="Genomic_DNA"/>
</dbReference>
<dbReference type="Gene3D" id="1.10.510.10">
    <property type="entry name" value="Transferase(Phosphotransferase) domain 1"/>
    <property type="match status" value="1"/>
</dbReference>
<protein>
    <submittedName>
        <fullName evidence="2">Protein kinase domain</fullName>
    </submittedName>
</protein>
<proteinExistence type="predicted"/>
<keyword evidence="2" id="KW-0808">Transferase</keyword>
<evidence type="ECO:0000259" key="1">
    <source>
        <dbReference type="PROSITE" id="PS50011"/>
    </source>
</evidence>
<dbReference type="GO" id="GO:0044773">
    <property type="term" value="P:mitotic DNA damage checkpoint signaling"/>
    <property type="evidence" value="ECO:0007669"/>
    <property type="project" value="TreeGrafter"/>
</dbReference>
<keyword evidence="2" id="KW-0418">Kinase</keyword>
<dbReference type="PROSITE" id="PS51421">
    <property type="entry name" value="RAS"/>
    <property type="match status" value="1"/>
</dbReference>
<name>A0A8J6B3E8_9EUKA</name>
<dbReference type="GO" id="GO:0005634">
    <property type="term" value="C:nucleus"/>
    <property type="evidence" value="ECO:0007669"/>
    <property type="project" value="TreeGrafter"/>
</dbReference>
<accession>A0A8J6B3E8</accession>
<reference evidence="2" key="1">
    <citation type="submission" date="2021-05" db="EMBL/GenBank/DDBJ databases">
        <title>A free-living protist that lacks canonical eukaryotic 1 DNA replication and segregation systems.</title>
        <authorList>
            <person name="Salas-Leiva D.E."/>
            <person name="Tromer E.C."/>
            <person name="Curtis B.A."/>
            <person name="Jerlstrom-Hultqvist J."/>
            <person name="Kolisko M."/>
            <person name="Yi Z."/>
            <person name="Salas-Leiva J.S."/>
            <person name="Gallot-Lavallee L."/>
            <person name="Kops G.J.P.L."/>
            <person name="Archibald J.M."/>
            <person name="Simpson A.G.B."/>
            <person name="Roger A.J."/>
        </authorList>
    </citation>
    <scope>NUCLEOTIDE SEQUENCE</scope>
    <source>
        <strain evidence="2">BICM</strain>
    </source>
</reference>
<evidence type="ECO:0000313" key="2">
    <source>
        <dbReference type="EMBL" id="KAG9393454.1"/>
    </source>
</evidence>
<dbReference type="OrthoDB" id="2687876at2759"/>
<dbReference type="SUPFAM" id="SSF56112">
    <property type="entry name" value="Protein kinase-like (PK-like)"/>
    <property type="match status" value="1"/>
</dbReference>
<dbReference type="GO" id="GO:0005524">
    <property type="term" value="F:ATP binding"/>
    <property type="evidence" value="ECO:0007669"/>
    <property type="project" value="InterPro"/>
</dbReference>
<dbReference type="InterPro" id="IPR001806">
    <property type="entry name" value="Small_GTPase"/>
</dbReference>
<dbReference type="Pfam" id="PF00069">
    <property type="entry name" value="Pkinase"/>
    <property type="match status" value="1"/>
</dbReference>
<dbReference type="InterPro" id="IPR027417">
    <property type="entry name" value="P-loop_NTPase"/>
</dbReference>
<gene>
    <name evidence="2" type="ORF">J8273_3593</name>
</gene>
<dbReference type="PROSITE" id="PS50011">
    <property type="entry name" value="PROTEIN_KINASE_DOM"/>
    <property type="match status" value="1"/>
</dbReference>
<dbReference type="GO" id="GO:0005737">
    <property type="term" value="C:cytoplasm"/>
    <property type="evidence" value="ECO:0007669"/>
    <property type="project" value="TreeGrafter"/>
</dbReference>
<dbReference type="PANTHER" id="PTHR44167:SF24">
    <property type="entry name" value="SERINE_THREONINE-PROTEIN KINASE CHK2"/>
    <property type="match status" value="1"/>
</dbReference>
<dbReference type="InterPro" id="IPR000719">
    <property type="entry name" value="Prot_kinase_dom"/>
</dbReference>
<dbReference type="InterPro" id="IPR011009">
    <property type="entry name" value="Kinase-like_dom_sf"/>
</dbReference>
<evidence type="ECO:0000313" key="3">
    <source>
        <dbReference type="Proteomes" id="UP000717585"/>
    </source>
</evidence>
<organism evidence="2 3">
    <name type="scientific">Carpediemonas membranifera</name>
    <dbReference type="NCBI Taxonomy" id="201153"/>
    <lineage>
        <taxon>Eukaryota</taxon>
        <taxon>Metamonada</taxon>
        <taxon>Carpediemonas-like organisms</taxon>
        <taxon>Carpediemonas</taxon>
    </lineage>
</organism>